<reference evidence="2" key="1">
    <citation type="submission" date="2023-03" db="EMBL/GenBank/DDBJ databases">
        <title>Massive genome expansion in bonnet fungi (Mycena s.s.) driven by repeated elements and novel gene families across ecological guilds.</title>
        <authorList>
            <consortium name="Lawrence Berkeley National Laboratory"/>
            <person name="Harder C.B."/>
            <person name="Miyauchi S."/>
            <person name="Viragh M."/>
            <person name="Kuo A."/>
            <person name="Thoen E."/>
            <person name="Andreopoulos B."/>
            <person name="Lu D."/>
            <person name="Skrede I."/>
            <person name="Drula E."/>
            <person name="Henrissat B."/>
            <person name="Morin E."/>
            <person name="Kohler A."/>
            <person name="Barry K."/>
            <person name="LaButti K."/>
            <person name="Morin E."/>
            <person name="Salamov A."/>
            <person name="Lipzen A."/>
            <person name="Mereny Z."/>
            <person name="Hegedus B."/>
            <person name="Baldrian P."/>
            <person name="Stursova M."/>
            <person name="Weitz H."/>
            <person name="Taylor A."/>
            <person name="Grigoriev I.V."/>
            <person name="Nagy L.G."/>
            <person name="Martin F."/>
            <person name="Kauserud H."/>
        </authorList>
    </citation>
    <scope>NUCLEOTIDE SEQUENCE</scope>
    <source>
        <strain evidence="2">CBHHK002</strain>
    </source>
</reference>
<evidence type="ECO:0000256" key="1">
    <source>
        <dbReference type="SAM" id="MobiDB-lite"/>
    </source>
</evidence>
<dbReference type="EMBL" id="JARIHO010000007">
    <property type="protein sequence ID" value="KAJ7357940.1"/>
    <property type="molecule type" value="Genomic_DNA"/>
</dbReference>
<evidence type="ECO:0000313" key="2">
    <source>
        <dbReference type="EMBL" id="KAJ7357940.1"/>
    </source>
</evidence>
<comment type="caution">
    <text evidence="2">The sequence shown here is derived from an EMBL/GenBank/DDBJ whole genome shotgun (WGS) entry which is preliminary data.</text>
</comment>
<sequence length="185" mass="20295">MPTPPYLISTHFDSTRLVPSTPRLHLLCPLLSLSLDPYLHALPRGSTPPLPPPNLCPPARSTSRLHHLHVPAHAADSPRLPIPIRLDSKFKSNGLPSSSRPTWIQGSRHPLDWNRTTPRLDSTSSLKAKHPLKSSAPSFPLPSSPPSPSPFFLSPPALLPIPTARTHQLELCPSKPPFQIHAYPL</sequence>
<evidence type="ECO:0000313" key="3">
    <source>
        <dbReference type="Proteomes" id="UP001218218"/>
    </source>
</evidence>
<keyword evidence="3" id="KW-1185">Reference proteome</keyword>
<protein>
    <submittedName>
        <fullName evidence="2">Uncharacterized protein</fullName>
    </submittedName>
</protein>
<organism evidence="2 3">
    <name type="scientific">Mycena albidolilacea</name>
    <dbReference type="NCBI Taxonomy" id="1033008"/>
    <lineage>
        <taxon>Eukaryota</taxon>
        <taxon>Fungi</taxon>
        <taxon>Dikarya</taxon>
        <taxon>Basidiomycota</taxon>
        <taxon>Agaricomycotina</taxon>
        <taxon>Agaricomycetes</taxon>
        <taxon>Agaricomycetidae</taxon>
        <taxon>Agaricales</taxon>
        <taxon>Marasmiineae</taxon>
        <taxon>Mycenaceae</taxon>
        <taxon>Mycena</taxon>
    </lineage>
</organism>
<feature type="region of interest" description="Disordered" evidence="1">
    <location>
        <begin position="91"/>
        <end position="148"/>
    </location>
</feature>
<proteinExistence type="predicted"/>
<gene>
    <name evidence="2" type="ORF">DFH08DRAFT_437300</name>
</gene>
<feature type="compositionally biased region" description="Polar residues" evidence="1">
    <location>
        <begin position="94"/>
        <end position="105"/>
    </location>
</feature>
<accession>A0AAD7EY89</accession>
<dbReference type="Proteomes" id="UP001218218">
    <property type="component" value="Unassembled WGS sequence"/>
</dbReference>
<name>A0AAD7EY89_9AGAR</name>
<dbReference type="AlphaFoldDB" id="A0AAD7EY89"/>
<feature type="compositionally biased region" description="Polar residues" evidence="1">
    <location>
        <begin position="114"/>
        <end position="126"/>
    </location>
</feature>
<feature type="compositionally biased region" description="Pro residues" evidence="1">
    <location>
        <begin position="139"/>
        <end position="148"/>
    </location>
</feature>